<accession>A0A8J4GEB5</accession>
<keyword evidence="1" id="KW-0235">DNA replication</keyword>
<evidence type="ECO:0000256" key="2">
    <source>
        <dbReference type="SAM" id="MobiDB-lite"/>
    </source>
</evidence>
<dbReference type="Pfam" id="PF00004">
    <property type="entry name" value="AAA"/>
    <property type="match status" value="1"/>
</dbReference>
<dbReference type="PANTHER" id="PTHR23389:SF6">
    <property type="entry name" value="REPLICATION FACTOR C SUBUNIT 1"/>
    <property type="match status" value="1"/>
</dbReference>
<feature type="compositionally biased region" description="Gly residues" evidence="2">
    <location>
        <begin position="337"/>
        <end position="347"/>
    </location>
</feature>
<feature type="compositionally biased region" description="Basic and acidic residues" evidence="2">
    <location>
        <begin position="1110"/>
        <end position="1121"/>
    </location>
</feature>
<dbReference type="SMART" id="SM00382">
    <property type="entry name" value="AAA"/>
    <property type="match status" value="1"/>
</dbReference>
<evidence type="ECO:0000313" key="5">
    <source>
        <dbReference type="Proteomes" id="UP000722791"/>
    </source>
</evidence>
<sequence length="1606" mass="164525">ANDCAAGAIGSIGAGGGAAVPVAAAAAGCLLQIDGDGTLSLVPSRDAPSLPAARLLDFATTAAAVDVKHAEGTCCPLRFSFVRRTSVPSAASMPPYRQLQGGPQDLQAVVMHGGGGGGGSSSVPLLTELATYLAETQRRDCIGGATEGNVEVELMDLPTAEEVLRQLTDELNLRRRRIALQPPQPPSQDQDQNQAQPHPAEGPSATPAAMAGAAARLASGEAVAAVALPHGAPVGDQLWCTAHQPRCVAELCGNAEQVGRLRDWLQSWREVIMQEGQRAAEGATGGGGGGGGGRNQRQQQRRLGRRRYGDDGSSESCFTDSDFEARSAGGTADSDGEGPGGGGGGAQHKGLPTAMVLRGPSGCGKTAAAYAVASELGFRVLEVNPSLDRSGPQLLRMVGEATKSRRLVHGLATIGGGSGGGGMLLSAKGATATIGAATAAATAAVAAAKDRRRGREVGAGRRGGGVTGAAGGGGGGGGGRRVSKRTVSPDDSSASAMSSPSPSPVKHRRGCGTGRRGGATAAAMARLFSAKDAAPTAVDSGATAGDASGVSTTARGSSGASMTLMLFDEVDVLPEEDKGFMGALVSIIQQSKRPIILTAGPGGQLSPALRALGLQELSFQPASETQLLRTVAMVCAASRNCSSSRSSSSNCDPSGKPAAATPQPCVMRIKTPTGSAVLSEHEVLDLSGDGDAADADIDGADVSVDGFRRNDVMHPGWLPPQQQQQQRQQRQQLLLPSLLHLVRGCHGDLRRALLEVQFWLGGNGGGNDGGRDSATAAAARLRMPYWGGQGNGQLPTILSGGSAANDRNGDNLEAEYDRVLDAAWQAVQGFITAAATAAVASVSAPSADVGACAAAAFESEDTSDCFAAVLPSVRLWLPKLPGSTAAVTAASAATLISAPTPTPTRTPASEPQPPEEDAPVRGPAERRLQWQLYEEKCKRVREQQLAARWLELEVARAATRISRRRKLGFGGRFLPAEAEVEAEIEAEPGVEEGNGVADDATFRFEEAVEAVEAVEAMGASAEDSCAVERAVPISQIAELTGQEDEGTPASALRGRRETTTEAETHGIMQQQQQWDREGGEENDERGVKMRDETLKHIHHNHQHFPKKRRASEAVEGDKEAGGDDSGNAAAGQSGGGGGGGGGVKRSRMSLSSSLPASRAVTPRDSSTTTTTAADAAAAELTAADAAAAVLAAADAAAATAAAKRTAVCGSGSATACCVEPMKIEVEDGQGGSGGGDAGNADVAAAAGIAAMAVCGAVLDMAVGPPSLQPAEPAAGTRLAPSSLAWLPAPPDPLPYNTEALTVLAAAPPSSTRRTVCGGTTSPRLEPESLQAAVRACRVQAALADMYDTVSELSVLAMPRDAFIPVSGACALRHHATYASVRPMGLGTNMALQPPIQYGSTDKMTSWVMADAVRDQEDMPGRLLSVWAAEVEAAGFGAGEQVGTVHQRCAAAAAASAVRLAAQIHAPKPTPPSLPCYYNDHRLSHPTAWHLSTAHSVLQVAAPGSAASGAVAALDRAAALMSICRSEATRQQREARRSKWIRRPPIFCHYLASLESPRLAALHRLAAAFPTPAEAAEAEAVHVGGDEGRDEGEAVRQAGNRMRRRGW</sequence>
<evidence type="ECO:0000313" key="4">
    <source>
        <dbReference type="EMBL" id="GIM05228.1"/>
    </source>
</evidence>
<dbReference type="GO" id="GO:0005634">
    <property type="term" value="C:nucleus"/>
    <property type="evidence" value="ECO:0007669"/>
    <property type="project" value="TreeGrafter"/>
</dbReference>
<feature type="region of interest" description="Disordered" evidence="2">
    <location>
        <begin position="1097"/>
        <end position="1172"/>
    </location>
</feature>
<feature type="compositionally biased region" description="Low complexity" evidence="2">
    <location>
        <begin position="641"/>
        <end position="651"/>
    </location>
</feature>
<dbReference type="Gene3D" id="3.40.50.300">
    <property type="entry name" value="P-loop containing nucleotide triphosphate hydrolases"/>
    <property type="match status" value="2"/>
</dbReference>
<feature type="non-terminal residue" evidence="4">
    <location>
        <position position="1606"/>
    </location>
</feature>
<feature type="compositionally biased region" description="Low complexity" evidence="2">
    <location>
        <begin position="187"/>
        <end position="213"/>
    </location>
</feature>
<feature type="compositionally biased region" description="Gly residues" evidence="2">
    <location>
        <begin position="283"/>
        <end position="294"/>
    </location>
</feature>
<reference evidence="4" key="1">
    <citation type="journal article" date="2021" name="Proc. Natl. Acad. Sci. U.S.A.">
        <title>Three genomes in the algal genus Volvox reveal the fate of a haploid sex-determining region after a transition to homothallism.</title>
        <authorList>
            <person name="Yamamoto K."/>
            <person name="Hamaji T."/>
            <person name="Kawai-Toyooka H."/>
            <person name="Matsuzaki R."/>
            <person name="Takahashi F."/>
            <person name="Nishimura Y."/>
            <person name="Kawachi M."/>
            <person name="Noguchi H."/>
            <person name="Minakuchi Y."/>
            <person name="Umen J.G."/>
            <person name="Toyoda A."/>
            <person name="Nozaki H."/>
        </authorList>
    </citation>
    <scope>NUCLEOTIDE SEQUENCE</scope>
    <source>
        <strain evidence="4">NIES-3785</strain>
    </source>
</reference>
<feature type="compositionally biased region" description="Low complexity" evidence="2">
    <location>
        <begin position="896"/>
        <end position="907"/>
    </location>
</feature>
<dbReference type="GO" id="GO:0016887">
    <property type="term" value="F:ATP hydrolysis activity"/>
    <property type="evidence" value="ECO:0007669"/>
    <property type="project" value="InterPro"/>
</dbReference>
<feature type="compositionally biased region" description="Gly residues" evidence="2">
    <location>
        <begin position="1132"/>
        <end position="1143"/>
    </location>
</feature>
<feature type="region of interest" description="Disordered" evidence="2">
    <location>
        <begin position="641"/>
        <end position="662"/>
    </location>
</feature>
<organism evidence="4 5">
    <name type="scientific">Volvox reticuliferus</name>
    <dbReference type="NCBI Taxonomy" id="1737510"/>
    <lineage>
        <taxon>Eukaryota</taxon>
        <taxon>Viridiplantae</taxon>
        <taxon>Chlorophyta</taxon>
        <taxon>core chlorophytes</taxon>
        <taxon>Chlorophyceae</taxon>
        <taxon>CS clade</taxon>
        <taxon>Chlamydomonadales</taxon>
        <taxon>Volvocaceae</taxon>
        <taxon>Volvox</taxon>
    </lineage>
</organism>
<name>A0A8J4GEB5_9CHLO</name>
<dbReference type="InterPro" id="IPR003593">
    <property type="entry name" value="AAA+_ATPase"/>
</dbReference>
<feature type="compositionally biased region" description="Low complexity" evidence="2">
    <location>
        <begin position="489"/>
        <end position="500"/>
    </location>
</feature>
<feature type="region of interest" description="Disordered" evidence="2">
    <location>
        <begin position="447"/>
        <end position="518"/>
    </location>
</feature>
<comment type="caution">
    <text evidence="4">The sequence shown here is derived from an EMBL/GenBank/DDBJ whole genome shotgun (WGS) entry which is preliminary data.</text>
</comment>
<feature type="region of interest" description="Disordered" evidence="2">
    <location>
        <begin position="1583"/>
        <end position="1606"/>
    </location>
</feature>
<feature type="region of interest" description="Disordered" evidence="2">
    <location>
        <begin position="277"/>
        <end position="353"/>
    </location>
</feature>
<feature type="compositionally biased region" description="Basic and acidic residues" evidence="2">
    <location>
        <begin position="1583"/>
        <end position="1593"/>
    </location>
</feature>
<dbReference type="InterPro" id="IPR027417">
    <property type="entry name" value="P-loop_NTPase"/>
</dbReference>
<evidence type="ECO:0000256" key="1">
    <source>
        <dbReference type="ARBA" id="ARBA00022705"/>
    </source>
</evidence>
<feature type="compositionally biased region" description="Gly residues" evidence="2">
    <location>
        <begin position="460"/>
        <end position="480"/>
    </location>
</feature>
<dbReference type="SUPFAM" id="SSF52540">
    <property type="entry name" value="P-loop containing nucleoside triphosphate hydrolases"/>
    <property type="match status" value="1"/>
</dbReference>
<feature type="region of interest" description="Disordered" evidence="2">
    <location>
        <begin position="896"/>
        <end position="922"/>
    </location>
</feature>
<evidence type="ECO:0000259" key="3">
    <source>
        <dbReference type="SMART" id="SM00382"/>
    </source>
</evidence>
<feature type="compositionally biased region" description="Low complexity" evidence="2">
    <location>
        <begin position="1148"/>
        <end position="1159"/>
    </location>
</feature>
<dbReference type="InterPro" id="IPR003959">
    <property type="entry name" value="ATPase_AAA_core"/>
</dbReference>
<dbReference type="GO" id="GO:0003677">
    <property type="term" value="F:DNA binding"/>
    <property type="evidence" value="ECO:0007669"/>
    <property type="project" value="TreeGrafter"/>
</dbReference>
<dbReference type="GO" id="GO:0005524">
    <property type="term" value="F:ATP binding"/>
    <property type="evidence" value="ECO:0007669"/>
    <property type="project" value="InterPro"/>
</dbReference>
<feature type="compositionally biased region" description="Basic and acidic residues" evidence="2">
    <location>
        <begin position="1074"/>
        <end position="1085"/>
    </location>
</feature>
<dbReference type="PANTHER" id="PTHR23389">
    <property type="entry name" value="CHROMOSOME TRANSMISSION FIDELITY FACTOR 18"/>
    <property type="match status" value="1"/>
</dbReference>
<dbReference type="Proteomes" id="UP000722791">
    <property type="component" value="Unassembled WGS sequence"/>
</dbReference>
<feature type="region of interest" description="Disordered" evidence="2">
    <location>
        <begin position="181"/>
        <end position="213"/>
    </location>
</feature>
<gene>
    <name evidence="4" type="ORF">Vretimale_9670</name>
</gene>
<feature type="domain" description="AAA+ ATPase" evidence="3">
    <location>
        <begin position="351"/>
        <end position="624"/>
    </location>
</feature>
<dbReference type="EMBL" id="BNCQ01000018">
    <property type="protein sequence ID" value="GIM05228.1"/>
    <property type="molecule type" value="Genomic_DNA"/>
</dbReference>
<feature type="compositionally biased region" description="Basic and acidic residues" evidence="2">
    <location>
        <begin position="1054"/>
        <end position="1064"/>
    </location>
</feature>
<protein>
    <recommendedName>
        <fullName evidence="3">AAA+ ATPase domain-containing protein</fullName>
    </recommendedName>
</protein>
<dbReference type="GO" id="GO:0006260">
    <property type="term" value="P:DNA replication"/>
    <property type="evidence" value="ECO:0007669"/>
    <property type="project" value="UniProtKB-KW"/>
</dbReference>
<feature type="region of interest" description="Disordered" evidence="2">
    <location>
        <begin position="1037"/>
        <end position="1085"/>
    </location>
</feature>
<feature type="compositionally biased region" description="Basic residues" evidence="2">
    <location>
        <begin position="1097"/>
        <end position="1109"/>
    </location>
</feature>
<proteinExistence type="predicted"/>